<dbReference type="InterPro" id="IPR050261">
    <property type="entry name" value="FrsA_esterase"/>
</dbReference>
<comment type="caution">
    <text evidence="1">The sequence shown here is derived from an EMBL/GenBank/DDBJ whole genome shotgun (WGS) entry which is preliminary data.</text>
</comment>
<protein>
    <submittedName>
        <fullName evidence="1">Alpha/beta hydrolase family protein</fullName>
        <ecNumber evidence="1">3.4.-.-</ecNumber>
    </submittedName>
</protein>
<dbReference type="EMBL" id="JBHSMI010000002">
    <property type="protein sequence ID" value="MFC5401332.1"/>
    <property type="molecule type" value="Genomic_DNA"/>
</dbReference>
<dbReference type="InterPro" id="IPR029058">
    <property type="entry name" value="AB_hydrolase_fold"/>
</dbReference>
<evidence type="ECO:0000313" key="1">
    <source>
        <dbReference type="EMBL" id="MFC5401332.1"/>
    </source>
</evidence>
<dbReference type="Proteomes" id="UP001596113">
    <property type="component" value="Unassembled WGS sequence"/>
</dbReference>
<dbReference type="PANTHER" id="PTHR22946">
    <property type="entry name" value="DIENELACTONE HYDROLASE DOMAIN-CONTAINING PROTEIN-RELATED"/>
    <property type="match status" value="1"/>
</dbReference>
<proteinExistence type="predicted"/>
<dbReference type="EC" id="3.4.-.-" evidence="1"/>
<sequence>MQLDQLESLDIDFYDVKDQLKQLVFTRSMAAFDAGDHARDNVHSRQQLEERNKRMREALLQSLGGLPSNDAPLQPHVTGVVQCNGYRIEKIIFQSRPDTYVTSNLYIPEGISSPRGAVLFLCGHFDTAKHADEYQTVCQYLVSAGLVVFAIDPIGQGERLSYYEPSLGKAIVEGGCPEHDHAGTQCWLVGDSLARYFVHDAMRAVDYLCTRSEVDPAKIGVTGNSGGGMQSSLMMICDPRIAAAAPATFIMNRRSYIGAGQAQDAEQIWPGLSAAGFDHEDILMAMVPRPVLILAASYDFFPIEGTRSTVERTRRFWEMHHKGDHLSYFEEPEVHKYSIAMAKQAAAFFAKHLLTEAPGPLKISSEIEPLDPSLLWCTQSGQVREDYALARAVYEENVDRLDGFESTRAGLSGPERKEKALIWLKGKVHAWRKPCSLNPRVVQRGQLDELTVHTVAWWSQEGLLNHGLMFRDCSYMDHKLPLTIAVWEEGTRKIGGHFSWIRETCSTGRAVMVLDVTGVGALSPNAVNGGDLKGLFGTFYKLTTDLFWLDDSLAALRTYDVLRALDLAEILPDMVIHDLTIYAKGRYSLFAQLATVLDERVKQLKVEDGMESVASLVKSRDFDKYDVAGLILPGMLQYFDLPDLAEWSKERGLGL</sequence>
<dbReference type="PANTHER" id="PTHR22946:SF8">
    <property type="entry name" value="ACETYL XYLAN ESTERASE DOMAIN-CONTAINING PROTEIN"/>
    <property type="match status" value="1"/>
</dbReference>
<keyword evidence="1" id="KW-0378">Hydrolase</keyword>
<evidence type="ECO:0000313" key="2">
    <source>
        <dbReference type="Proteomes" id="UP001596113"/>
    </source>
</evidence>
<keyword evidence="2" id="KW-1185">Reference proteome</keyword>
<name>A0ABW0HQL1_9BACL</name>
<dbReference type="RefSeq" id="WP_378128787.1">
    <property type="nucleotide sequence ID" value="NZ_JBHSMI010000002.1"/>
</dbReference>
<reference evidence="2" key="1">
    <citation type="journal article" date="2019" name="Int. J. Syst. Evol. Microbiol.">
        <title>The Global Catalogue of Microorganisms (GCM) 10K type strain sequencing project: providing services to taxonomists for standard genome sequencing and annotation.</title>
        <authorList>
            <consortium name="The Broad Institute Genomics Platform"/>
            <consortium name="The Broad Institute Genome Sequencing Center for Infectious Disease"/>
            <person name="Wu L."/>
            <person name="Ma J."/>
        </authorList>
    </citation>
    <scope>NUCLEOTIDE SEQUENCE [LARGE SCALE GENOMIC DNA]</scope>
    <source>
        <strain evidence="2">CGMCC 1.18575</strain>
    </source>
</reference>
<dbReference type="Gene3D" id="3.40.50.1820">
    <property type="entry name" value="alpha/beta hydrolase"/>
    <property type="match status" value="2"/>
</dbReference>
<gene>
    <name evidence="1" type="ORF">ACFPOF_01155</name>
</gene>
<dbReference type="GO" id="GO:0016787">
    <property type="term" value="F:hydrolase activity"/>
    <property type="evidence" value="ECO:0007669"/>
    <property type="project" value="UniProtKB-KW"/>
</dbReference>
<dbReference type="SUPFAM" id="SSF53474">
    <property type="entry name" value="alpha/beta-Hydrolases"/>
    <property type="match status" value="1"/>
</dbReference>
<organism evidence="1 2">
    <name type="scientific">Cohnella soli</name>
    <dbReference type="NCBI Taxonomy" id="425005"/>
    <lineage>
        <taxon>Bacteria</taxon>
        <taxon>Bacillati</taxon>
        <taxon>Bacillota</taxon>
        <taxon>Bacilli</taxon>
        <taxon>Bacillales</taxon>
        <taxon>Paenibacillaceae</taxon>
        <taxon>Cohnella</taxon>
    </lineage>
</organism>
<accession>A0ABW0HQL1</accession>